<dbReference type="PROSITE" id="PS51077">
    <property type="entry name" value="HTH_ICLR"/>
    <property type="match status" value="1"/>
</dbReference>
<dbReference type="PANTHER" id="PTHR30136:SF35">
    <property type="entry name" value="HTH-TYPE TRANSCRIPTIONAL REGULATOR RV1719"/>
    <property type="match status" value="1"/>
</dbReference>
<feature type="domain" description="IclR-ED" evidence="5">
    <location>
        <begin position="72"/>
        <end position="255"/>
    </location>
</feature>
<evidence type="ECO:0000259" key="4">
    <source>
        <dbReference type="PROSITE" id="PS51077"/>
    </source>
</evidence>
<dbReference type="InterPro" id="IPR029016">
    <property type="entry name" value="GAF-like_dom_sf"/>
</dbReference>
<dbReference type="InterPro" id="IPR050707">
    <property type="entry name" value="HTH_MetabolicPath_Reg"/>
</dbReference>
<dbReference type="Pfam" id="PF09339">
    <property type="entry name" value="HTH_IclR"/>
    <property type="match status" value="1"/>
</dbReference>
<evidence type="ECO:0000256" key="3">
    <source>
        <dbReference type="ARBA" id="ARBA00023163"/>
    </source>
</evidence>
<gene>
    <name evidence="6" type="ORF">HGMM_F10C03C13</name>
</gene>
<proteinExistence type="predicted"/>
<sequence length="262" mass="29125">MGAVKTRSVPAVERALRLLEVLAESKRGYTLSELARVLRLPRSSTHCLLLTLERQGYLHRHEETGRYMFGAKLLNLANMALSRIELRERAAPYLHALMRRTGLTVHMAILDRGEAVLVEKVEPPGLVRLATWIGKRMDIHCTGVGKALLAYLPEDEVERLIRERGLPRHNENTIVSPKRLREELRRIRERGYSLDDEEDEIGLRCLGAPIFDHKGRVVASVSVAGTIAQITGENMAELAEAVKETAGAISRQLGFAPEGGGA</sequence>
<dbReference type="AlphaFoldDB" id="H5SCF9"/>
<reference evidence="6" key="1">
    <citation type="journal article" date="2005" name="Environ. Microbiol.">
        <title>Genetic and functional properties of uncultivated thermophilic crenarchaeotes from a subsurface gold mine as revealed by analysis of genome fragments.</title>
        <authorList>
            <person name="Nunoura T."/>
            <person name="Hirayama H."/>
            <person name="Takami H."/>
            <person name="Oida H."/>
            <person name="Nishi S."/>
            <person name="Shimamura S."/>
            <person name="Suzuki Y."/>
            <person name="Inagaki F."/>
            <person name="Takai K."/>
            <person name="Nealson K.H."/>
            <person name="Horikoshi K."/>
        </authorList>
    </citation>
    <scope>NUCLEOTIDE SEQUENCE</scope>
</reference>
<keyword evidence="3" id="KW-0804">Transcription</keyword>
<dbReference type="GO" id="GO:0045892">
    <property type="term" value="P:negative regulation of DNA-templated transcription"/>
    <property type="evidence" value="ECO:0007669"/>
    <property type="project" value="TreeGrafter"/>
</dbReference>
<evidence type="ECO:0000313" key="6">
    <source>
        <dbReference type="EMBL" id="BAL53845.1"/>
    </source>
</evidence>
<protein>
    <submittedName>
        <fullName evidence="6">IclR family transcriptional regulator</fullName>
    </submittedName>
</protein>
<dbReference type="EMBL" id="AP011669">
    <property type="protein sequence ID" value="BAL53845.1"/>
    <property type="molecule type" value="Genomic_DNA"/>
</dbReference>
<dbReference type="Pfam" id="PF01614">
    <property type="entry name" value="IclR_C"/>
    <property type="match status" value="1"/>
</dbReference>
<dbReference type="SUPFAM" id="SSF46785">
    <property type="entry name" value="Winged helix' DNA-binding domain"/>
    <property type="match status" value="1"/>
</dbReference>
<dbReference type="GO" id="GO:0003677">
    <property type="term" value="F:DNA binding"/>
    <property type="evidence" value="ECO:0007669"/>
    <property type="project" value="UniProtKB-KW"/>
</dbReference>
<accession>H5SCF9</accession>
<dbReference type="InterPro" id="IPR036390">
    <property type="entry name" value="WH_DNA-bd_sf"/>
</dbReference>
<dbReference type="FunFam" id="1.10.10.10:FF:000056">
    <property type="entry name" value="IclR family transcriptional regulator"/>
    <property type="match status" value="1"/>
</dbReference>
<dbReference type="SMART" id="SM00346">
    <property type="entry name" value="HTH_ICLR"/>
    <property type="match status" value="1"/>
</dbReference>
<dbReference type="PROSITE" id="PS51078">
    <property type="entry name" value="ICLR_ED"/>
    <property type="match status" value="1"/>
</dbReference>
<dbReference type="SUPFAM" id="SSF55781">
    <property type="entry name" value="GAF domain-like"/>
    <property type="match status" value="1"/>
</dbReference>
<dbReference type="PANTHER" id="PTHR30136">
    <property type="entry name" value="HELIX-TURN-HELIX TRANSCRIPTIONAL REGULATOR, ICLR FAMILY"/>
    <property type="match status" value="1"/>
</dbReference>
<dbReference type="InterPro" id="IPR014757">
    <property type="entry name" value="Tscrpt_reg_IclR_C"/>
</dbReference>
<dbReference type="GO" id="GO:0003700">
    <property type="term" value="F:DNA-binding transcription factor activity"/>
    <property type="evidence" value="ECO:0007669"/>
    <property type="project" value="TreeGrafter"/>
</dbReference>
<name>H5SCF9_9BACT</name>
<reference evidence="6" key="2">
    <citation type="journal article" date="2012" name="PLoS ONE">
        <title>A Deeply Branching Thermophilic Bacterium with an Ancient Acetyl-CoA Pathway Dominates a Subsurface Ecosystem.</title>
        <authorList>
            <person name="Takami H."/>
            <person name="Noguchi H."/>
            <person name="Takaki Y."/>
            <person name="Uchiyama I."/>
            <person name="Toyoda A."/>
            <person name="Nishi S."/>
            <person name="Chee G.-J."/>
            <person name="Arai W."/>
            <person name="Nunoura T."/>
            <person name="Itoh T."/>
            <person name="Hattori M."/>
            <person name="Takai K."/>
        </authorList>
    </citation>
    <scope>NUCLEOTIDE SEQUENCE</scope>
</reference>
<feature type="domain" description="HTH iclR-type" evidence="4">
    <location>
        <begin position="9"/>
        <end position="71"/>
    </location>
</feature>
<keyword evidence="1" id="KW-0805">Transcription regulation</keyword>
<dbReference type="Gene3D" id="1.10.10.10">
    <property type="entry name" value="Winged helix-like DNA-binding domain superfamily/Winged helix DNA-binding domain"/>
    <property type="match status" value="1"/>
</dbReference>
<evidence type="ECO:0000256" key="1">
    <source>
        <dbReference type="ARBA" id="ARBA00023015"/>
    </source>
</evidence>
<dbReference type="Gene3D" id="3.30.450.40">
    <property type="match status" value="1"/>
</dbReference>
<keyword evidence="2" id="KW-0238">DNA-binding</keyword>
<evidence type="ECO:0000256" key="2">
    <source>
        <dbReference type="ARBA" id="ARBA00023125"/>
    </source>
</evidence>
<dbReference type="InterPro" id="IPR005471">
    <property type="entry name" value="Tscrpt_reg_IclR_N"/>
</dbReference>
<dbReference type="InterPro" id="IPR036388">
    <property type="entry name" value="WH-like_DNA-bd_sf"/>
</dbReference>
<organism evidence="6">
    <name type="scientific">uncultured Acidobacteriota bacterium</name>
    <dbReference type="NCBI Taxonomy" id="171953"/>
    <lineage>
        <taxon>Bacteria</taxon>
        <taxon>Pseudomonadati</taxon>
        <taxon>Acidobacteriota</taxon>
        <taxon>environmental samples</taxon>
    </lineage>
</organism>
<evidence type="ECO:0000259" key="5">
    <source>
        <dbReference type="PROSITE" id="PS51078"/>
    </source>
</evidence>